<dbReference type="PIRSF" id="PIRSF012524">
    <property type="entry name" value="YitL_S1"/>
    <property type="match status" value="1"/>
</dbReference>
<evidence type="ECO:0000259" key="2">
    <source>
        <dbReference type="Pfam" id="PF13509"/>
    </source>
</evidence>
<proteinExistence type="inferred from homology"/>
<sequence length="279" mass="31280">MIELGRLNTLTITDKRDRQLYLDGGELGEIALADKEVDGQVGDSLQVFVYIDGKNQTIATTQIPKAQVDEVAWLKVVSLSHAGAFLDWGLPKDLLLPFSEQKGKMVEGRSVLVRLFLDEHNRIAASMLLDDFIRDEAFYHKDGQAVTLIIAEETELGFKAVVDHKYWGVLYKNEIFQPLQRGQVLSGFIKKVRPDRKLDLMLSQEKYGQKVDATSDKILAVLAKHGGYIGLTDKSPPEMIYDTFAVSKKVFKQAIGGLYKQRRIVIEDKGIRLVDKAAG</sequence>
<feature type="domain" description="Conserved virulence factor B first S1" evidence="2">
    <location>
        <begin position="74"/>
        <end position="127"/>
    </location>
</feature>
<evidence type="ECO:0000313" key="5">
    <source>
        <dbReference type="Proteomes" id="UP001524499"/>
    </source>
</evidence>
<dbReference type="PANTHER" id="PTHR37296">
    <property type="entry name" value="CONSERVED VIRULENCE FACTOR B"/>
    <property type="match status" value="1"/>
</dbReference>
<dbReference type="InterPro" id="IPR039566">
    <property type="entry name" value="CvfB_S1_st"/>
</dbReference>
<reference evidence="4 5" key="1">
    <citation type="submission" date="2022-07" db="EMBL/GenBank/DDBJ databases">
        <title>Methylomonas rivi sp. nov., Methylomonas rosea sp. nov., Methylomonas aureus sp. nov. and Methylomonas subterranea sp. nov., four novel methanotrophs isolated from a freshwater creek and the deep terrestrial subsurface.</title>
        <authorList>
            <person name="Abin C."/>
            <person name="Sankaranarayanan K."/>
            <person name="Garner C."/>
            <person name="Sindelar R."/>
            <person name="Kotary K."/>
            <person name="Garner R."/>
            <person name="Barclay S."/>
            <person name="Lawson P."/>
            <person name="Krumholz L."/>
        </authorList>
    </citation>
    <scope>NUCLEOTIDE SEQUENCE [LARGE SCALE GENOMIC DNA]</scope>
    <source>
        <strain evidence="4 5">SURF-2</strain>
    </source>
</reference>
<dbReference type="InterPro" id="IPR012340">
    <property type="entry name" value="NA-bd_OB-fold"/>
</dbReference>
<feature type="domain" description="Conserved virulence factor B-like winged helix" evidence="3">
    <location>
        <begin position="216"/>
        <end position="273"/>
    </location>
</feature>
<dbReference type="Pfam" id="PF17783">
    <property type="entry name" value="WHD_CvfB"/>
    <property type="match status" value="1"/>
</dbReference>
<name>A0ABT1TDP1_9GAMM</name>
<dbReference type="PANTHER" id="PTHR37296:SF1">
    <property type="entry name" value="CONSERVED VIRULENCE FACTOR B"/>
    <property type="match status" value="1"/>
</dbReference>
<gene>
    <name evidence="4" type="ORF">NP590_05570</name>
</gene>
<dbReference type="Gene3D" id="2.40.50.140">
    <property type="entry name" value="Nucleic acid-binding proteins"/>
    <property type="match status" value="1"/>
</dbReference>
<dbReference type="Pfam" id="PF13509">
    <property type="entry name" value="S1_2"/>
    <property type="match status" value="2"/>
</dbReference>
<dbReference type="InterPro" id="IPR014464">
    <property type="entry name" value="CvfB_fam"/>
</dbReference>
<keyword evidence="5" id="KW-1185">Reference proteome</keyword>
<dbReference type="InterPro" id="IPR040764">
    <property type="entry name" value="CvfB_WH"/>
</dbReference>
<comment type="similarity">
    <text evidence="1">Belongs to the CvfB family.</text>
</comment>
<evidence type="ECO:0000256" key="1">
    <source>
        <dbReference type="PIRNR" id="PIRNR012524"/>
    </source>
</evidence>
<protein>
    <submittedName>
        <fullName evidence="4">S1-like domain-containing RNA-binding protein</fullName>
    </submittedName>
</protein>
<evidence type="ECO:0000313" key="4">
    <source>
        <dbReference type="EMBL" id="MCQ8103566.1"/>
    </source>
</evidence>
<comment type="caution">
    <text evidence="4">The sequence shown here is derived from an EMBL/GenBank/DDBJ whole genome shotgun (WGS) entry which is preliminary data.</text>
</comment>
<dbReference type="EMBL" id="JANIBJ010000008">
    <property type="protein sequence ID" value="MCQ8103566.1"/>
    <property type="molecule type" value="Genomic_DNA"/>
</dbReference>
<feature type="domain" description="Conserved virulence factor B first S1" evidence="2">
    <location>
        <begin position="4"/>
        <end position="62"/>
    </location>
</feature>
<organism evidence="4 5">
    <name type="scientific">Methylomonas subterranea</name>
    <dbReference type="NCBI Taxonomy" id="2952225"/>
    <lineage>
        <taxon>Bacteria</taxon>
        <taxon>Pseudomonadati</taxon>
        <taxon>Pseudomonadota</taxon>
        <taxon>Gammaproteobacteria</taxon>
        <taxon>Methylococcales</taxon>
        <taxon>Methylococcaceae</taxon>
        <taxon>Methylomonas</taxon>
    </lineage>
</organism>
<dbReference type="Gene3D" id="1.10.10.10">
    <property type="entry name" value="Winged helix-like DNA-binding domain superfamily/Winged helix DNA-binding domain"/>
    <property type="match status" value="1"/>
</dbReference>
<evidence type="ECO:0000259" key="3">
    <source>
        <dbReference type="Pfam" id="PF17783"/>
    </source>
</evidence>
<accession>A0ABT1TDP1</accession>
<dbReference type="RefSeq" id="WP_256601274.1">
    <property type="nucleotide sequence ID" value="NZ_JANIBJ010000008.1"/>
</dbReference>
<dbReference type="Proteomes" id="UP001524499">
    <property type="component" value="Unassembled WGS sequence"/>
</dbReference>
<dbReference type="InterPro" id="IPR036388">
    <property type="entry name" value="WH-like_DNA-bd_sf"/>
</dbReference>